<evidence type="ECO:0000313" key="3">
    <source>
        <dbReference type="Proteomes" id="UP000500741"/>
    </source>
</evidence>
<dbReference type="InterPro" id="IPR002156">
    <property type="entry name" value="RNaseH_domain"/>
</dbReference>
<dbReference type="GO" id="GO:0004523">
    <property type="term" value="F:RNA-DNA hybrid ribonuclease activity"/>
    <property type="evidence" value="ECO:0007669"/>
    <property type="project" value="InterPro"/>
</dbReference>
<keyword evidence="2" id="KW-0695">RNA-directed DNA polymerase</keyword>
<dbReference type="GO" id="GO:0003676">
    <property type="term" value="F:nucleic acid binding"/>
    <property type="evidence" value="ECO:0007669"/>
    <property type="project" value="InterPro"/>
</dbReference>
<feature type="domain" description="RNase H type-1" evidence="1">
    <location>
        <begin position="5"/>
        <end position="123"/>
    </location>
</feature>
<proteinExistence type="predicted"/>
<dbReference type="Proteomes" id="UP000500741">
    <property type="component" value="Chromosome"/>
</dbReference>
<dbReference type="InterPro" id="IPR012337">
    <property type="entry name" value="RNaseH-like_sf"/>
</dbReference>
<dbReference type="KEGG" id="wco:G7084_05685"/>
<keyword evidence="2" id="KW-0548">Nucleotidyltransferase</keyword>
<keyword evidence="3" id="KW-1185">Reference proteome</keyword>
<gene>
    <name evidence="2" type="ORF">G7084_05685</name>
</gene>
<dbReference type="EMBL" id="CP049888">
    <property type="protein sequence ID" value="QIL51285.1"/>
    <property type="molecule type" value="Genomic_DNA"/>
</dbReference>
<sequence>MKIYTDATIYNKNNQVGIGILIIKDNIQHQYHQTLDYAADNHTAEFLAAIAGFKKLSTLANPDDTIQFFTDSRMVSDAIAKKYSKKYKALLEQYLILQDQFNLVISQWIPEKSNQGAHHLARQSLT</sequence>
<name>A0A6G8B233_9LACO</name>
<dbReference type="Pfam" id="PF13456">
    <property type="entry name" value="RVT_3"/>
    <property type="match status" value="1"/>
</dbReference>
<dbReference type="GO" id="GO:0003964">
    <property type="term" value="F:RNA-directed DNA polymerase activity"/>
    <property type="evidence" value="ECO:0007669"/>
    <property type="project" value="UniProtKB-KW"/>
</dbReference>
<evidence type="ECO:0000259" key="1">
    <source>
        <dbReference type="Pfam" id="PF13456"/>
    </source>
</evidence>
<organism evidence="2 3">
    <name type="scientific">Weissella coleopterorum</name>
    <dbReference type="NCBI Taxonomy" id="2714949"/>
    <lineage>
        <taxon>Bacteria</taxon>
        <taxon>Bacillati</taxon>
        <taxon>Bacillota</taxon>
        <taxon>Bacilli</taxon>
        <taxon>Lactobacillales</taxon>
        <taxon>Lactobacillaceae</taxon>
        <taxon>Weissella</taxon>
    </lineage>
</organism>
<protein>
    <submittedName>
        <fullName evidence="2">Reverse transcriptase-like protein</fullName>
    </submittedName>
</protein>
<accession>A0A6G8B233</accession>
<dbReference type="AlphaFoldDB" id="A0A6G8B233"/>
<reference evidence="2 3" key="1">
    <citation type="submission" date="2020-03" db="EMBL/GenBank/DDBJ databases">
        <title>Weissella sp. nov., isolated from Cybister lewisianus.</title>
        <authorList>
            <person name="Hyun D.-W."/>
            <person name="Bae J.-W."/>
        </authorList>
    </citation>
    <scope>NUCLEOTIDE SEQUENCE [LARGE SCALE GENOMIC DNA]</scope>
    <source>
        <strain evidence="2 3">HDW19</strain>
    </source>
</reference>
<keyword evidence="2" id="KW-0808">Transferase</keyword>
<evidence type="ECO:0000313" key="2">
    <source>
        <dbReference type="EMBL" id="QIL51285.1"/>
    </source>
</evidence>
<dbReference type="InterPro" id="IPR036397">
    <property type="entry name" value="RNaseH_sf"/>
</dbReference>
<dbReference type="Gene3D" id="3.30.420.10">
    <property type="entry name" value="Ribonuclease H-like superfamily/Ribonuclease H"/>
    <property type="match status" value="1"/>
</dbReference>
<dbReference type="SUPFAM" id="SSF53098">
    <property type="entry name" value="Ribonuclease H-like"/>
    <property type="match status" value="1"/>
</dbReference>